<dbReference type="PANTHER" id="PTHR11012:SF56">
    <property type="entry name" value="CHK KINASE-LIKE DOMAIN-CONTAINING PROTEIN-RELATED"/>
    <property type="match status" value="1"/>
</dbReference>
<dbReference type="EMBL" id="GEDC01021977">
    <property type="protein sequence ID" value="JAS15321.1"/>
    <property type="molecule type" value="Transcribed_RNA"/>
</dbReference>
<dbReference type="Pfam" id="PF02958">
    <property type="entry name" value="EcKL"/>
    <property type="match status" value="1"/>
</dbReference>
<sequence>SYSIQRSILVTTKKAVQLEPVMEITNHPDWLNESFIKQTLEGEDPECNCEVISIKLSPGVSEGNNYCSITYRVKVEYTKSQVVHKKSLFIKSPLVEGTLRGLIKEAKFAEKERLMYTKYFPFVSKIVSAKRISPISFPSPIHELLVMEDLSSQGYIMCDKFK</sequence>
<dbReference type="PANTHER" id="PTHR11012">
    <property type="entry name" value="PROTEIN KINASE-LIKE DOMAIN-CONTAINING"/>
    <property type="match status" value="1"/>
</dbReference>
<protein>
    <submittedName>
        <fullName evidence="1">Uncharacterized protein</fullName>
    </submittedName>
</protein>
<evidence type="ECO:0000313" key="1">
    <source>
        <dbReference type="EMBL" id="JAS15321.1"/>
    </source>
</evidence>
<name>A0A1B6CPL4_9HEMI</name>
<gene>
    <name evidence="1" type="ORF">g.24076</name>
</gene>
<organism evidence="1">
    <name type="scientific">Clastoptera arizonana</name>
    <name type="common">Arizona spittle bug</name>
    <dbReference type="NCBI Taxonomy" id="38151"/>
    <lineage>
        <taxon>Eukaryota</taxon>
        <taxon>Metazoa</taxon>
        <taxon>Ecdysozoa</taxon>
        <taxon>Arthropoda</taxon>
        <taxon>Hexapoda</taxon>
        <taxon>Insecta</taxon>
        <taxon>Pterygota</taxon>
        <taxon>Neoptera</taxon>
        <taxon>Paraneoptera</taxon>
        <taxon>Hemiptera</taxon>
        <taxon>Auchenorrhyncha</taxon>
        <taxon>Cercopoidea</taxon>
        <taxon>Clastopteridae</taxon>
        <taxon>Clastoptera</taxon>
    </lineage>
</organism>
<dbReference type="InterPro" id="IPR004119">
    <property type="entry name" value="EcKL"/>
</dbReference>
<feature type="non-terminal residue" evidence="1">
    <location>
        <position position="1"/>
    </location>
</feature>
<dbReference type="AlphaFoldDB" id="A0A1B6CPL4"/>
<reference evidence="1" key="1">
    <citation type="submission" date="2015-12" db="EMBL/GenBank/DDBJ databases">
        <title>De novo transcriptome assembly of four potential Pierce s Disease insect vectors from Arizona vineyards.</title>
        <authorList>
            <person name="Tassone E.E."/>
        </authorList>
    </citation>
    <scope>NUCLEOTIDE SEQUENCE</scope>
</reference>
<proteinExistence type="predicted"/>
<accession>A0A1B6CPL4</accession>
<feature type="non-terminal residue" evidence="1">
    <location>
        <position position="162"/>
    </location>
</feature>